<organism evidence="2 3">
    <name type="scientific">Sporormia fimetaria CBS 119925</name>
    <dbReference type="NCBI Taxonomy" id="1340428"/>
    <lineage>
        <taxon>Eukaryota</taxon>
        <taxon>Fungi</taxon>
        <taxon>Dikarya</taxon>
        <taxon>Ascomycota</taxon>
        <taxon>Pezizomycotina</taxon>
        <taxon>Dothideomycetes</taxon>
        <taxon>Pleosporomycetidae</taxon>
        <taxon>Pleosporales</taxon>
        <taxon>Sporormiaceae</taxon>
        <taxon>Sporormia</taxon>
    </lineage>
</organism>
<name>A0A6A6VLJ0_9PLEO</name>
<dbReference type="Proteomes" id="UP000799440">
    <property type="component" value="Unassembled WGS sequence"/>
</dbReference>
<reference evidence="2" key="1">
    <citation type="journal article" date="2020" name="Stud. Mycol.">
        <title>101 Dothideomycetes genomes: a test case for predicting lifestyles and emergence of pathogens.</title>
        <authorList>
            <person name="Haridas S."/>
            <person name="Albert R."/>
            <person name="Binder M."/>
            <person name="Bloem J."/>
            <person name="Labutti K."/>
            <person name="Salamov A."/>
            <person name="Andreopoulos B."/>
            <person name="Baker S."/>
            <person name="Barry K."/>
            <person name="Bills G."/>
            <person name="Bluhm B."/>
            <person name="Cannon C."/>
            <person name="Castanera R."/>
            <person name="Culley D."/>
            <person name="Daum C."/>
            <person name="Ezra D."/>
            <person name="Gonzalez J."/>
            <person name="Henrissat B."/>
            <person name="Kuo A."/>
            <person name="Liang C."/>
            <person name="Lipzen A."/>
            <person name="Lutzoni F."/>
            <person name="Magnuson J."/>
            <person name="Mondo S."/>
            <person name="Nolan M."/>
            <person name="Ohm R."/>
            <person name="Pangilinan J."/>
            <person name="Park H.-J."/>
            <person name="Ramirez L."/>
            <person name="Alfaro M."/>
            <person name="Sun H."/>
            <person name="Tritt A."/>
            <person name="Yoshinaga Y."/>
            <person name="Zwiers L.-H."/>
            <person name="Turgeon B."/>
            <person name="Goodwin S."/>
            <person name="Spatafora J."/>
            <person name="Crous P."/>
            <person name="Grigoriev I."/>
        </authorList>
    </citation>
    <scope>NUCLEOTIDE SEQUENCE</scope>
    <source>
        <strain evidence="2">CBS 119925</strain>
    </source>
</reference>
<proteinExistence type="predicted"/>
<keyword evidence="3" id="KW-1185">Reference proteome</keyword>
<gene>
    <name evidence="2" type="ORF">M011DRAFT_242259</name>
</gene>
<evidence type="ECO:0000313" key="2">
    <source>
        <dbReference type="EMBL" id="KAF2750420.1"/>
    </source>
</evidence>
<dbReference type="EMBL" id="MU006564">
    <property type="protein sequence ID" value="KAF2750420.1"/>
    <property type="molecule type" value="Genomic_DNA"/>
</dbReference>
<accession>A0A6A6VLJ0</accession>
<dbReference type="AlphaFoldDB" id="A0A6A6VLJ0"/>
<sequence>MMRVPWVAGGRSRRPCGRRLPTMGRNDTGVCGDANRKTVREIQQKKNRSRTAASRIQACAAVCTKRVNSGERQRHADEKSRELQHPKCGVGTGRSLYLKTLQTGTRSHIMGNIISWITKPTWPQWSLRVVPLRRGFAYLSLRIGLKSRWKLHRATSILVLGWLGDFN</sequence>
<feature type="region of interest" description="Disordered" evidence="1">
    <location>
        <begin position="1"/>
        <end position="29"/>
    </location>
</feature>
<evidence type="ECO:0000256" key="1">
    <source>
        <dbReference type="SAM" id="MobiDB-lite"/>
    </source>
</evidence>
<protein>
    <submittedName>
        <fullName evidence="2">Uncharacterized protein</fullName>
    </submittedName>
</protein>
<evidence type="ECO:0000313" key="3">
    <source>
        <dbReference type="Proteomes" id="UP000799440"/>
    </source>
</evidence>